<sequence length="287" mass="31765">MHEKHTTSIPQFPPSALVPSLPPPPPQSVRLSYMRGPNVTITLHHPTSKPHLLPMKMPERLLHLYLPSTLLSKSLTTDPSTGAKTLTLFPQSSPPSSSPTSPSSSPATTTTEIDIPALTLLFNHLKGLMCTNAPWNVLPATPTLHHCILALRACEILHLSAGAQTLAAKLMGMVYGTELSADDVRDLWLAFGRQEEWMRAVARSIARRSVWGGGLRDGEFIEWFLVSGEVPWRERVGMTEAIKRMREECEREAGRGNGVRSRRSGKRRRSKVELLLWKGRRAACSAC</sequence>
<protein>
    <submittedName>
        <fullName evidence="2">Uncharacterized protein</fullName>
    </submittedName>
</protein>
<feature type="region of interest" description="Disordered" evidence="1">
    <location>
        <begin position="81"/>
        <end position="110"/>
    </location>
</feature>
<organism evidence="2 3">
    <name type="scientific">Aaosphaeria arxii CBS 175.79</name>
    <dbReference type="NCBI Taxonomy" id="1450172"/>
    <lineage>
        <taxon>Eukaryota</taxon>
        <taxon>Fungi</taxon>
        <taxon>Dikarya</taxon>
        <taxon>Ascomycota</taxon>
        <taxon>Pezizomycotina</taxon>
        <taxon>Dothideomycetes</taxon>
        <taxon>Pleosporomycetidae</taxon>
        <taxon>Pleosporales</taxon>
        <taxon>Pleosporales incertae sedis</taxon>
        <taxon>Aaosphaeria</taxon>
    </lineage>
</organism>
<feature type="region of interest" description="Disordered" evidence="1">
    <location>
        <begin position="1"/>
        <end position="30"/>
    </location>
</feature>
<evidence type="ECO:0000256" key="1">
    <source>
        <dbReference type="SAM" id="MobiDB-lite"/>
    </source>
</evidence>
<dbReference type="AlphaFoldDB" id="A0A6A5XQG5"/>
<feature type="compositionally biased region" description="Polar residues" evidence="1">
    <location>
        <begin position="82"/>
        <end position="91"/>
    </location>
</feature>
<keyword evidence="3" id="KW-1185">Reference proteome</keyword>
<dbReference type="Proteomes" id="UP000799778">
    <property type="component" value="Unassembled WGS sequence"/>
</dbReference>
<dbReference type="EMBL" id="ML978070">
    <property type="protein sequence ID" value="KAF2015001.1"/>
    <property type="molecule type" value="Genomic_DNA"/>
</dbReference>
<dbReference type="RefSeq" id="XP_033383340.1">
    <property type="nucleotide sequence ID" value="XM_033532160.1"/>
</dbReference>
<accession>A0A6A5XQG5</accession>
<evidence type="ECO:0000313" key="3">
    <source>
        <dbReference type="Proteomes" id="UP000799778"/>
    </source>
</evidence>
<dbReference type="GeneID" id="54289557"/>
<evidence type="ECO:0000313" key="2">
    <source>
        <dbReference type="EMBL" id="KAF2015001.1"/>
    </source>
</evidence>
<reference evidence="2" key="1">
    <citation type="journal article" date="2020" name="Stud. Mycol.">
        <title>101 Dothideomycetes genomes: a test case for predicting lifestyles and emergence of pathogens.</title>
        <authorList>
            <person name="Haridas S."/>
            <person name="Albert R."/>
            <person name="Binder M."/>
            <person name="Bloem J."/>
            <person name="Labutti K."/>
            <person name="Salamov A."/>
            <person name="Andreopoulos B."/>
            <person name="Baker S."/>
            <person name="Barry K."/>
            <person name="Bills G."/>
            <person name="Bluhm B."/>
            <person name="Cannon C."/>
            <person name="Castanera R."/>
            <person name="Culley D."/>
            <person name="Daum C."/>
            <person name="Ezra D."/>
            <person name="Gonzalez J."/>
            <person name="Henrissat B."/>
            <person name="Kuo A."/>
            <person name="Liang C."/>
            <person name="Lipzen A."/>
            <person name="Lutzoni F."/>
            <person name="Magnuson J."/>
            <person name="Mondo S."/>
            <person name="Nolan M."/>
            <person name="Ohm R."/>
            <person name="Pangilinan J."/>
            <person name="Park H.-J."/>
            <person name="Ramirez L."/>
            <person name="Alfaro M."/>
            <person name="Sun H."/>
            <person name="Tritt A."/>
            <person name="Yoshinaga Y."/>
            <person name="Zwiers L.-H."/>
            <person name="Turgeon B."/>
            <person name="Goodwin S."/>
            <person name="Spatafora J."/>
            <person name="Crous P."/>
            <person name="Grigoriev I."/>
        </authorList>
    </citation>
    <scope>NUCLEOTIDE SEQUENCE</scope>
    <source>
        <strain evidence="2">CBS 175.79</strain>
    </source>
</reference>
<name>A0A6A5XQG5_9PLEO</name>
<gene>
    <name evidence="2" type="ORF">BU24DRAFT_463727</name>
</gene>
<proteinExistence type="predicted"/>
<feature type="compositionally biased region" description="Low complexity" evidence="1">
    <location>
        <begin position="98"/>
        <end position="110"/>
    </location>
</feature>